<dbReference type="EMBL" id="JAVRRJ010000001">
    <property type="protein sequence ID" value="KAK5090252.1"/>
    <property type="molecule type" value="Genomic_DNA"/>
</dbReference>
<evidence type="ECO:0000256" key="2">
    <source>
        <dbReference type="ARBA" id="ARBA00023002"/>
    </source>
</evidence>
<dbReference type="AlphaFoldDB" id="A0AAN7Y9B7"/>
<dbReference type="InterPro" id="IPR020471">
    <property type="entry name" value="AKR"/>
</dbReference>
<evidence type="ECO:0000256" key="5">
    <source>
        <dbReference type="ARBA" id="ARBA00049485"/>
    </source>
</evidence>
<dbReference type="PANTHER" id="PTHR11732">
    <property type="entry name" value="ALDO/KETO REDUCTASE"/>
    <property type="match status" value="1"/>
</dbReference>
<dbReference type="EC" id="1.1.1.307" evidence="1"/>
<keyword evidence="8" id="KW-1185">Reference proteome</keyword>
<keyword evidence="2" id="KW-0560">Oxidoreductase</keyword>
<evidence type="ECO:0000256" key="3">
    <source>
        <dbReference type="ARBA" id="ARBA00025065"/>
    </source>
</evidence>
<dbReference type="InterPro" id="IPR023210">
    <property type="entry name" value="NADP_OxRdtase_dom"/>
</dbReference>
<dbReference type="PROSITE" id="PS00063">
    <property type="entry name" value="ALDOKETO_REDUCTASE_3"/>
    <property type="match status" value="1"/>
</dbReference>
<comment type="catalytic activity">
    <reaction evidence="4">
        <text>xylitol + NADP(+) = D-xylose + NADPH + H(+)</text>
        <dbReference type="Rhea" id="RHEA:27445"/>
        <dbReference type="ChEBI" id="CHEBI:15378"/>
        <dbReference type="ChEBI" id="CHEBI:17151"/>
        <dbReference type="ChEBI" id="CHEBI:53455"/>
        <dbReference type="ChEBI" id="CHEBI:57783"/>
        <dbReference type="ChEBI" id="CHEBI:58349"/>
        <dbReference type="EC" id="1.1.1.307"/>
    </reaction>
</comment>
<dbReference type="GO" id="GO:0016491">
    <property type="term" value="F:oxidoreductase activity"/>
    <property type="evidence" value="ECO:0007669"/>
    <property type="project" value="UniProtKB-KW"/>
</dbReference>
<comment type="caution">
    <text evidence="7">The sequence shown here is derived from an EMBL/GenBank/DDBJ whole genome shotgun (WGS) entry which is preliminary data.</text>
</comment>
<dbReference type="CDD" id="cd19071">
    <property type="entry name" value="AKR_AKR1-5-like"/>
    <property type="match status" value="1"/>
</dbReference>
<name>A0AAN7Y9B7_9EURO</name>
<dbReference type="PROSITE" id="PS00062">
    <property type="entry name" value="ALDOKETO_REDUCTASE_2"/>
    <property type="match status" value="1"/>
</dbReference>
<evidence type="ECO:0000259" key="6">
    <source>
        <dbReference type="Pfam" id="PF00248"/>
    </source>
</evidence>
<comment type="function">
    <text evidence="3">Catalyzes the initial reaction in the xylose utilization pathway by reducing D-xylose into xylitol. Xylose is a major component of hemicelluloses such as xylan. Most fungi utilize D-xylose via three enzymatic reactions, xylose reductase (XR), xylitol dehydrogenase (XDH), and xylulokinase, to form xylulose 5-phosphate, which enters pentose phosphate pathway.</text>
</comment>
<evidence type="ECO:0000256" key="4">
    <source>
        <dbReference type="ARBA" id="ARBA00047534"/>
    </source>
</evidence>
<protein>
    <recommendedName>
        <fullName evidence="1">D-xylose reductase [NAD(P)H]</fullName>
        <ecNumber evidence="1">1.1.1.307</ecNumber>
    </recommendedName>
</protein>
<dbReference type="Proteomes" id="UP001309876">
    <property type="component" value="Unassembled WGS sequence"/>
</dbReference>
<feature type="domain" description="NADP-dependent oxidoreductase" evidence="6">
    <location>
        <begin position="82"/>
        <end position="354"/>
    </location>
</feature>
<organism evidence="7 8">
    <name type="scientific">Lithohypha guttulata</name>
    <dbReference type="NCBI Taxonomy" id="1690604"/>
    <lineage>
        <taxon>Eukaryota</taxon>
        <taxon>Fungi</taxon>
        <taxon>Dikarya</taxon>
        <taxon>Ascomycota</taxon>
        <taxon>Pezizomycotina</taxon>
        <taxon>Eurotiomycetes</taxon>
        <taxon>Chaetothyriomycetidae</taxon>
        <taxon>Chaetothyriales</taxon>
        <taxon>Trichomeriaceae</taxon>
        <taxon>Lithohypha</taxon>
    </lineage>
</organism>
<dbReference type="InterPro" id="IPR018170">
    <property type="entry name" value="Aldo/ket_reductase_CS"/>
</dbReference>
<evidence type="ECO:0000256" key="1">
    <source>
        <dbReference type="ARBA" id="ARBA00012845"/>
    </source>
</evidence>
<reference evidence="7 8" key="1">
    <citation type="submission" date="2023-08" db="EMBL/GenBank/DDBJ databases">
        <title>Black Yeasts Isolated from many extreme environments.</title>
        <authorList>
            <person name="Coleine C."/>
            <person name="Stajich J.E."/>
            <person name="Selbmann L."/>
        </authorList>
    </citation>
    <scope>NUCLEOTIDE SEQUENCE [LARGE SCALE GENOMIC DNA]</scope>
    <source>
        <strain evidence="7 8">CCFEE 5910</strain>
    </source>
</reference>
<dbReference type="Pfam" id="PF00248">
    <property type="entry name" value="Aldo_ket_red"/>
    <property type="match status" value="1"/>
</dbReference>
<accession>A0AAN7Y9B7</accession>
<gene>
    <name evidence="7" type="ORF">LTR05_000423</name>
</gene>
<comment type="catalytic activity">
    <reaction evidence="5">
        <text>xylitol + NAD(+) = D-xylose + NADH + H(+)</text>
        <dbReference type="Rhea" id="RHEA:27441"/>
        <dbReference type="ChEBI" id="CHEBI:15378"/>
        <dbReference type="ChEBI" id="CHEBI:17151"/>
        <dbReference type="ChEBI" id="CHEBI:53455"/>
        <dbReference type="ChEBI" id="CHEBI:57540"/>
        <dbReference type="ChEBI" id="CHEBI:57945"/>
        <dbReference type="EC" id="1.1.1.307"/>
    </reaction>
</comment>
<dbReference type="InterPro" id="IPR036812">
    <property type="entry name" value="NAD(P)_OxRdtase_dom_sf"/>
</dbReference>
<proteinExistence type="predicted"/>
<dbReference type="Gene3D" id="3.20.20.100">
    <property type="entry name" value="NADP-dependent oxidoreductase domain"/>
    <property type="match status" value="1"/>
</dbReference>
<dbReference type="PRINTS" id="PR00069">
    <property type="entry name" value="ALDKETRDTASE"/>
</dbReference>
<sequence>MPEGDDNIEDNHFTSQVLELFTTASCFPSTYFLLCPTMKTTTVLSLLGACVTVQASDKAKPPQEPIRPSPPSHSPISTIPSVGLGLWNSKGKNATHAILAAFDSNYDHLDGAAAYSNEEYVGLALSDKSSPDRSKYWLTSKLWNTMHKPENVPKAFNKTLSEVNSTYLDLYLMHWPVAFLPDQGGRTIVDDDTSIVDTWKAMETLASAYQASNGAYGARYIGISNFSPRQIDQILKTCTICPYAHEFETHPYLQQQEFINWHHKHDIKVIAYSPLANLNPTYKDVKPDLPPILKDKFWVSLADKKNVTVAQAVLGWGVARDTIVIPKSTHAKRIEENIEALKVKFSEKELKEIANEDKRIRFNDPSSGWGVELFEGLDGAKGRPTISQEL</sequence>
<evidence type="ECO:0000313" key="8">
    <source>
        <dbReference type="Proteomes" id="UP001309876"/>
    </source>
</evidence>
<dbReference type="SUPFAM" id="SSF51430">
    <property type="entry name" value="NAD(P)-linked oxidoreductase"/>
    <property type="match status" value="1"/>
</dbReference>
<evidence type="ECO:0000313" key="7">
    <source>
        <dbReference type="EMBL" id="KAK5090252.1"/>
    </source>
</evidence>